<dbReference type="Proteomes" id="UP001143307">
    <property type="component" value="Unassembled WGS sequence"/>
</dbReference>
<dbReference type="Pfam" id="PF02627">
    <property type="entry name" value="CMD"/>
    <property type="match status" value="1"/>
</dbReference>
<organism evidence="3 4">
    <name type="scientific">Candidatus Seongchinamella marina</name>
    <dbReference type="NCBI Taxonomy" id="2518990"/>
    <lineage>
        <taxon>Bacteria</taxon>
        <taxon>Pseudomonadati</taxon>
        <taxon>Pseudomonadota</taxon>
        <taxon>Gammaproteobacteria</taxon>
        <taxon>Cellvibrionales</taxon>
        <taxon>Halieaceae</taxon>
        <taxon>Seongchinamella</taxon>
    </lineage>
</organism>
<comment type="caution">
    <text evidence="3">The sequence shown here is derived from an EMBL/GenBank/DDBJ whole genome shotgun (WGS) entry which is preliminary data.</text>
</comment>
<protein>
    <submittedName>
        <fullName evidence="3">Carboxymuconolactone decarboxylase family protein</fullName>
    </submittedName>
</protein>
<feature type="chain" id="PRO_5045922477" evidence="1">
    <location>
        <begin position="22"/>
        <end position="138"/>
    </location>
</feature>
<evidence type="ECO:0000256" key="1">
    <source>
        <dbReference type="SAM" id="SignalP"/>
    </source>
</evidence>
<dbReference type="InterPro" id="IPR003779">
    <property type="entry name" value="CMD-like"/>
</dbReference>
<proteinExistence type="predicted"/>
<dbReference type="EMBL" id="SHNP01000010">
    <property type="protein sequence ID" value="MCX2975633.1"/>
    <property type="molecule type" value="Genomic_DNA"/>
</dbReference>
<evidence type="ECO:0000313" key="3">
    <source>
        <dbReference type="EMBL" id="MCX2975633.1"/>
    </source>
</evidence>
<feature type="domain" description="Carboxymuconolactone decarboxylase-like" evidence="2">
    <location>
        <begin position="50"/>
        <end position="118"/>
    </location>
</feature>
<dbReference type="SUPFAM" id="SSF69118">
    <property type="entry name" value="AhpD-like"/>
    <property type="match status" value="1"/>
</dbReference>
<dbReference type="InterPro" id="IPR029032">
    <property type="entry name" value="AhpD-like"/>
</dbReference>
<dbReference type="Gene3D" id="1.20.1290.10">
    <property type="entry name" value="AhpD-like"/>
    <property type="match status" value="1"/>
</dbReference>
<dbReference type="InterPro" id="IPR004675">
    <property type="entry name" value="AhpD_core"/>
</dbReference>
<evidence type="ECO:0000313" key="4">
    <source>
        <dbReference type="Proteomes" id="UP001143307"/>
    </source>
</evidence>
<keyword evidence="1" id="KW-0732">Signal</keyword>
<dbReference type="RefSeq" id="WP_050756485.1">
    <property type="nucleotide sequence ID" value="NZ_SHNP01000010.1"/>
</dbReference>
<name>A0ABT3T069_9GAMM</name>
<feature type="signal peptide" evidence="1">
    <location>
        <begin position="1"/>
        <end position="21"/>
    </location>
</feature>
<gene>
    <name evidence="3" type="ORF">EYC87_18810</name>
</gene>
<reference evidence="3" key="1">
    <citation type="submission" date="2019-02" db="EMBL/GenBank/DDBJ databases">
        <authorList>
            <person name="Li S.-H."/>
        </authorList>
    </citation>
    <scope>NUCLEOTIDE SEQUENCE</scope>
    <source>
        <strain evidence="3">IMCC8485</strain>
    </source>
</reference>
<dbReference type="NCBIfam" id="TIGR00778">
    <property type="entry name" value="ahpD_dom"/>
    <property type="match status" value="1"/>
</dbReference>
<sequence>MSIKIVTAAVFTIVLSATALADGHNQSDIRESKSGNPMIALHPASNQAAAKAYYEAVEKNVFNGAIPLKHAQLAAISASVAAKCLYCIPAHTAMAKAAGATEEEIKTAVAIAADVALNSSMLYGNQFDMDEFMEMFPQ</sequence>
<accession>A0ABT3T069</accession>
<evidence type="ECO:0000259" key="2">
    <source>
        <dbReference type="Pfam" id="PF02627"/>
    </source>
</evidence>
<keyword evidence="4" id="KW-1185">Reference proteome</keyword>